<evidence type="ECO:0000313" key="3">
    <source>
        <dbReference type="EMBL" id="WIV21605.1"/>
    </source>
</evidence>
<feature type="compositionally biased region" description="Basic and acidic residues" evidence="1">
    <location>
        <begin position="214"/>
        <end position="230"/>
    </location>
</feature>
<evidence type="ECO:0000259" key="2">
    <source>
        <dbReference type="Pfam" id="PF17898"/>
    </source>
</evidence>
<dbReference type="Pfam" id="PF17898">
    <property type="entry name" value="GerD"/>
    <property type="match status" value="1"/>
</dbReference>
<protein>
    <submittedName>
        <fullName evidence="3">Spore germination lipoprotein GerD</fullName>
    </submittedName>
</protein>
<feature type="region of interest" description="Disordered" evidence="1">
    <location>
        <begin position="202"/>
        <end position="245"/>
    </location>
</feature>
<dbReference type="InterPro" id="IPR041262">
    <property type="entry name" value="GerD_central"/>
</dbReference>
<dbReference type="Proteomes" id="UP001236415">
    <property type="component" value="Chromosome"/>
</dbReference>
<feature type="region of interest" description="Disordered" evidence="1">
    <location>
        <begin position="44"/>
        <end position="80"/>
    </location>
</feature>
<reference evidence="3 4" key="1">
    <citation type="submission" date="2023-06" db="EMBL/GenBank/DDBJ databases">
        <title>Paenibacillus polygonum sp. nov., an endophytic bacterium, isolated from Polygonum lapathifolium L. in Nanji Wetland National Nature Reserve, South of Poyang Lake, Jiangxi Province, China.</title>
        <authorList>
            <person name="Yu Z."/>
        </authorList>
    </citation>
    <scope>NUCLEOTIDE SEQUENCE [LARGE SCALE GENOMIC DNA]</scope>
    <source>
        <strain evidence="3 4">C31</strain>
    </source>
</reference>
<feature type="domain" description="Spore germination GerD central core" evidence="2">
    <location>
        <begin position="89"/>
        <end position="198"/>
    </location>
</feature>
<organism evidence="3 4">
    <name type="scientific">Paenibacillus polygoni</name>
    <dbReference type="NCBI Taxonomy" id="3050112"/>
    <lineage>
        <taxon>Bacteria</taxon>
        <taxon>Bacillati</taxon>
        <taxon>Bacillota</taxon>
        <taxon>Bacilli</taxon>
        <taxon>Bacillales</taxon>
        <taxon>Paenibacillaceae</taxon>
        <taxon>Paenibacillus</taxon>
    </lineage>
</organism>
<keyword evidence="3" id="KW-0449">Lipoprotein</keyword>
<keyword evidence="4" id="KW-1185">Reference proteome</keyword>
<proteinExistence type="predicted"/>
<dbReference type="NCBIfam" id="NF040801">
    <property type="entry name" value="spore_GerD"/>
    <property type="match status" value="1"/>
</dbReference>
<gene>
    <name evidence="3" type="primary">gerD</name>
    <name evidence="3" type="ORF">QPK24_20980</name>
</gene>
<dbReference type="EMBL" id="CP127162">
    <property type="protein sequence ID" value="WIV21605.1"/>
    <property type="molecule type" value="Genomic_DNA"/>
</dbReference>
<accession>A0ABY8X828</accession>
<sequence>MAGGLALFLSGCGSDNPSAAPQGSYKETKTMVIDILKSDEGKKALEEALLGERSSGQSSSSEAGSGSNSSSSGNTSKGLGIKMLTSQSSSDEIRVAVKDTLSSPEYKKVFEEIMKDPKFAGDFAKVVNSQSKQIHMELIKDPSYQKSMEDILKSPEMTKMLLQLTQTADYRKQTMSVMQEAMQNPIFRMEVMELLKSVVKEELQPKQSEGAGGDQEKKDQSKSQGGKKEQGGSSSGGGESSGTGG</sequence>
<name>A0ABY8X828_9BACL</name>
<feature type="compositionally biased region" description="Gly residues" evidence="1">
    <location>
        <begin position="233"/>
        <end position="245"/>
    </location>
</feature>
<feature type="compositionally biased region" description="Low complexity" evidence="1">
    <location>
        <begin position="54"/>
        <end position="80"/>
    </location>
</feature>
<evidence type="ECO:0000256" key="1">
    <source>
        <dbReference type="SAM" id="MobiDB-lite"/>
    </source>
</evidence>
<evidence type="ECO:0000313" key="4">
    <source>
        <dbReference type="Proteomes" id="UP001236415"/>
    </source>
</evidence>